<comment type="similarity">
    <text evidence="8">Belongs to the NAD kinase family.</text>
</comment>
<evidence type="ECO:0000256" key="7">
    <source>
        <dbReference type="ARBA" id="ARBA00047925"/>
    </source>
</evidence>
<dbReference type="InterPro" id="IPR017438">
    <property type="entry name" value="ATP-NAD_kinase_N"/>
</dbReference>
<dbReference type="GO" id="GO:0006741">
    <property type="term" value="P:NADP+ biosynthetic process"/>
    <property type="evidence" value="ECO:0007669"/>
    <property type="project" value="UniProtKB-UniRule"/>
</dbReference>
<evidence type="ECO:0000256" key="2">
    <source>
        <dbReference type="ARBA" id="ARBA00022741"/>
    </source>
</evidence>
<dbReference type="GO" id="GO:0019674">
    <property type="term" value="P:NAD+ metabolic process"/>
    <property type="evidence" value="ECO:0007669"/>
    <property type="project" value="InterPro"/>
</dbReference>
<dbReference type="GO" id="GO:0051287">
    <property type="term" value="F:NAD binding"/>
    <property type="evidence" value="ECO:0007669"/>
    <property type="project" value="UniProtKB-ARBA"/>
</dbReference>
<dbReference type="InterPro" id="IPR017437">
    <property type="entry name" value="ATP-NAD_kinase_PpnK-typ_C"/>
</dbReference>
<dbReference type="Proteomes" id="UP000323337">
    <property type="component" value="Unassembled WGS sequence"/>
</dbReference>
<keyword evidence="4 8" id="KW-0067">ATP-binding</keyword>
<name>A0A5D0MQ73_FLESI</name>
<dbReference type="InterPro" id="IPR016064">
    <property type="entry name" value="NAD/diacylglycerol_kinase_sf"/>
</dbReference>
<gene>
    <name evidence="8" type="primary">nadK</name>
    <name evidence="9" type="ORF">FXF49_09275</name>
</gene>
<feature type="binding site" evidence="8">
    <location>
        <begin position="142"/>
        <end position="143"/>
    </location>
    <ligand>
        <name>NAD(+)</name>
        <dbReference type="ChEBI" id="CHEBI:57540"/>
    </ligand>
</feature>
<evidence type="ECO:0000256" key="6">
    <source>
        <dbReference type="ARBA" id="ARBA00023027"/>
    </source>
</evidence>
<comment type="subcellular location">
    <subcellularLocation>
        <location evidence="8">Cytoplasm</location>
    </subcellularLocation>
</comment>
<organism evidence="9 10">
    <name type="scientific">Flexistipes sinusarabici</name>
    <dbReference type="NCBI Taxonomy" id="2352"/>
    <lineage>
        <taxon>Bacteria</taxon>
        <taxon>Pseudomonadati</taxon>
        <taxon>Deferribacterota</taxon>
        <taxon>Deferribacteres</taxon>
        <taxon>Deferribacterales</taxon>
        <taxon>Flexistipitaceae</taxon>
        <taxon>Flexistipes</taxon>
    </lineage>
</organism>
<dbReference type="InterPro" id="IPR002504">
    <property type="entry name" value="NADK"/>
</dbReference>
<proteinExistence type="inferred from homology"/>
<dbReference type="RefSeq" id="WP_303701621.1">
    <property type="nucleotide sequence ID" value="NZ_VSIV01000245.1"/>
</dbReference>
<dbReference type="PANTHER" id="PTHR20275">
    <property type="entry name" value="NAD KINASE"/>
    <property type="match status" value="1"/>
</dbReference>
<dbReference type="Pfam" id="PF01513">
    <property type="entry name" value="NAD_kinase"/>
    <property type="match status" value="1"/>
</dbReference>
<evidence type="ECO:0000256" key="4">
    <source>
        <dbReference type="ARBA" id="ARBA00022840"/>
    </source>
</evidence>
<comment type="caution">
    <text evidence="8">Lacks conserved residue(s) required for the propagation of feature annotation.</text>
</comment>
<evidence type="ECO:0000256" key="3">
    <source>
        <dbReference type="ARBA" id="ARBA00022777"/>
    </source>
</evidence>
<keyword evidence="6 8" id="KW-0520">NAD</keyword>
<dbReference type="AlphaFoldDB" id="A0A5D0MQ73"/>
<feature type="binding site" evidence="8">
    <location>
        <position position="242"/>
    </location>
    <ligand>
        <name>NAD(+)</name>
        <dbReference type="ChEBI" id="CHEBI:57540"/>
    </ligand>
</feature>
<evidence type="ECO:0000256" key="8">
    <source>
        <dbReference type="HAMAP-Rule" id="MF_00361"/>
    </source>
</evidence>
<keyword evidence="8" id="KW-0963">Cytoplasm</keyword>
<dbReference type="HAMAP" id="MF_00361">
    <property type="entry name" value="NAD_kinase"/>
    <property type="match status" value="1"/>
</dbReference>
<feature type="binding site" evidence="8">
    <location>
        <position position="170"/>
    </location>
    <ligand>
        <name>NAD(+)</name>
        <dbReference type="ChEBI" id="CHEBI:57540"/>
    </ligand>
</feature>
<evidence type="ECO:0000313" key="10">
    <source>
        <dbReference type="Proteomes" id="UP000323337"/>
    </source>
</evidence>
<comment type="caution">
    <text evidence="9">The sequence shown here is derived from an EMBL/GenBank/DDBJ whole genome shotgun (WGS) entry which is preliminary data.</text>
</comment>
<protein>
    <recommendedName>
        <fullName evidence="8">NAD kinase</fullName>
        <ecNumber evidence="8">2.7.1.23</ecNumber>
    </recommendedName>
    <alternativeName>
        <fullName evidence="8">ATP-dependent NAD kinase</fullName>
    </alternativeName>
</protein>
<dbReference type="Gene3D" id="2.60.200.30">
    <property type="entry name" value="Probable inorganic polyphosphate/atp-NAD kinase, domain 2"/>
    <property type="match status" value="1"/>
</dbReference>
<comment type="catalytic activity">
    <reaction evidence="7 8">
        <text>NAD(+) + ATP = ADP + NADP(+) + H(+)</text>
        <dbReference type="Rhea" id="RHEA:18629"/>
        <dbReference type="ChEBI" id="CHEBI:15378"/>
        <dbReference type="ChEBI" id="CHEBI:30616"/>
        <dbReference type="ChEBI" id="CHEBI:57540"/>
        <dbReference type="ChEBI" id="CHEBI:58349"/>
        <dbReference type="ChEBI" id="CHEBI:456216"/>
        <dbReference type="EC" id="2.7.1.23"/>
    </reaction>
</comment>
<feature type="binding site" evidence="8">
    <location>
        <begin position="68"/>
        <end position="69"/>
    </location>
    <ligand>
        <name>NAD(+)</name>
        <dbReference type="ChEBI" id="CHEBI:57540"/>
    </ligand>
</feature>
<evidence type="ECO:0000256" key="1">
    <source>
        <dbReference type="ARBA" id="ARBA00022679"/>
    </source>
</evidence>
<evidence type="ECO:0000256" key="5">
    <source>
        <dbReference type="ARBA" id="ARBA00022857"/>
    </source>
</evidence>
<dbReference type="GO" id="GO:0005524">
    <property type="term" value="F:ATP binding"/>
    <property type="evidence" value="ECO:0007669"/>
    <property type="project" value="UniProtKB-KW"/>
</dbReference>
<dbReference type="EC" id="2.7.1.23" evidence="8"/>
<dbReference type="EMBL" id="VSIV01000245">
    <property type="protein sequence ID" value="TYB32869.1"/>
    <property type="molecule type" value="Genomic_DNA"/>
</dbReference>
<dbReference type="Pfam" id="PF20143">
    <property type="entry name" value="NAD_kinase_C"/>
    <property type="match status" value="1"/>
</dbReference>
<dbReference type="FunFam" id="2.60.200.30:FF:000009">
    <property type="entry name" value="Poly(P)/ATP NAD kinase"/>
    <property type="match status" value="1"/>
</dbReference>
<keyword evidence="5 8" id="KW-0521">NADP</keyword>
<keyword evidence="3 8" id="KW-0418">Kinase</keyword>
<dbReference type="SUPFAM" id="SSF111331">
    <property type="entry name" value="NAD kinase/diacylglycerol kinase-like"/>
    <property type="match status" value="1"/>
</dbReference>
<reference evidence="9 10" key="1">
    <citation type="submission" date="2019-08" db="EMBL/GenBank/DDBJ databases">
        <title>Genomic characterization of a novel candidate phylum (ARYD3) from a high temperature, high salinity tertiary oil reservoir in north central Oklahoma, USA.</title>
        <authorList>
            <person name="Youssef N.H."/>
            <person name="Yadav A."/>
            <person name="Elshahed M.S."/>
        </authorList>
    </citation>
    <scope>NUCLEOTIDE SEQUENCE [LARGE SCALE GENOMIC DNA]</scope>
    <source>
        <strain evidence="9">ARYD1</strain>
    </source>
</reference>
<accession>A0A5D0MQ73</accession>
<feature type="active site" description="Proton acceptor" evidence="8">
    <location>
        <position position="68"/>
    </location>
</feature>
<keyword evidence="1 8" id="KW-0808">Transferase</keyword>
<sequence>MMKNIAIVVKPHAEEVADITIQICDYLKSEGKNVLLEERTASVLGYSDFTAHDEIKNNADLLIVLGGDGTLISSNRIISGANIPILGVNLGRLGFLTETKVEEALDTVKKVLSGNYRFDNRMKLISDIFYDEEKVFGIEVLNDIVINKGALARIIDIEVHIDNQYVNTYRADGLIISTPTGSTAYTLAAGGPIVYPTLNSIILTPICPHSLTHRPIVIHDDSEIKIRILNDDEKVFITYDGQIGRKMSLKEEIFIYKSPQPVKLIVSQKRNYFALLKEKLGWGST</sequence>
<comment type="cofactor">
    <cofactor evidence="8">
        <name>a divalent metal cation</name>
        <dbReference type="ChEBI" id="CHEBI:60240"/>
    </cofactor>
</comment>
<dbReference type="PANTHER" id="PTHR20275:SF0">
    <property type="entry name" value="NAD KINASE"/>
    <property type="match status" value="1"/>
</dbReference>
<dbReference type="GO" id="GO:0046872">
    <property type="term" value="F:metal ion binding"/>
    <property type="evidence" value="ECO:0007669"/>
    <property type="project" value="UniProtKB-UniRule"/>
</dbReference>
<feature type="binding site" evidence="8">
    <location>
        <position position="153"/>
    </location>
    <ligand>
        <name>NAD(+)</name>
        <dbReference type="ChEBI" id="CHEBI:57540"/>
    </ligand>
</feature>
<keyword evidence="2 8" id="KW-0547">Nucleotide-binding</keyword>
<dbReference type="Gene3D" id="3.40.50.10330">
    <property type="entry name" value="Probable inorganic polyphosphate/atp-NAD kinase, domain 1"/>
    <property type="match status" value="1"/>
</dbReference>
<dbReference type="GO" id="GO:0003951">
    <property type="term" value="F:NAD+ kinase activity"/>
    <property type="evidence" value="ECO:0007669"/>
    <property type="project" value="UniProtKB-UniRule"/>
</dbReference>
<evidence type="ECO:0000313" key="9">
    <source>
        <dbReference type="EMBL" id="TYB32869.1"/>
    </source>
</evidence>
<dbReference type="GO" id="GO:0005737">
    <property type="term" value="C:cytoplasm"/>
    <property type="evidence" value="ECO:0007669"/>
    <property type="project" value="UniProtKB-SubCell"/>
</dbReference>
<feature type="binding site" evidence="8">
    <location>
        <position position="172"/>
    </location>
    <ligand>
        <name>NAD(+)</name>
        <dbReference type="ChEBI" id="CHEBI:57540"/>
    </ligand>
</feature>
<comment type="function">
    <text evidence="8">Involved in the regulation of the intracellular balance of NAD and NADP, and is a key enzyme in the biosynthesis of NADP. Catalyzes specifically the phosphorylation on 2'-hydroxyl of the adenosine moiety of NAD to yield NADP.</text>
</comment>